<sequence length="582" mass="65684">MKFCYFSPPYNQDCGYSFSLPQTIVGYYPAYKNNTKPDFNISLITRLNYIAFGPTDLINGTLPSQVFQNKFSNFSQLRPYFNNLELILSVLLPVDNDNLSKLPPFANFSSGQQYNSSDNQTQQFINDLVSIVNDYQFHGIDIYYPDTSSSSCSQATSPINLNPVFTNFLIDLSNKLKPSKNLTITVGRIPTFGWKPNLNPYVDFVNIQFNLGTAHDNYDIPTYDLQTILNDWSGTNIDKKKFIFVIEFGGIIEIITSISNNITMDILNHNFANLNRNITTFPISYETITDPCNASYAYLSWEAISTNFLSSPCYTSINDSSQQQQWTYSFNNITKQSFIYKPVPPNVIQNPISNNKSSSKPHNSPSNPNNSGNLQKSRRQNNQQFYYISYEDFRSLSAKLNFVQNNNMTGIAISDITKNSQFFANFILGSKNPGPENPIPISQSNHIGTIVGSIIGAFVFVSVLVTSGFILYRRKHSAGNVITTVVALFDYVGKEENDLSFKAGDIIEVLEKGDGPNDWWVGKLHGIIGEFPEAQATYLVLRSNEYETIVVITLDVFMYYSFSYSNFASGKQGSILWFKDIK</sequence>
<dbReference type="EMBL" id="CAJVPM010001618">
    <property type="protein sequence ID" value="CAG8470235.1"/>
    <property type="molecule type" value="Genomic_DNA"/>
</dbReference>
<reference evidence="1" key="1">
    <citation type="submission" date="2021-06" db="EMBL/GenBank/DDBJ databases">
        <authorList>
            <person name="Kallberg Y."/>
            <person name="Tangrot J."/>
            <person name="Rosling A."/>
        </authorList>
    </citation>
    <scope>NUCLEOTIDE SEQUENCE</scope>
    <source>
        <strain evidence="1">AU212A</strain>
    </source>
</reference>
<proteinExistence type="predicted"/>
<gene>
    <name evidence="1" type="ORF">SCALOS_LOCUS1995</name>
</gene>
<protein>
    <submittedName>
        <fullName evidence="1">2036_t:CDS:1</fullName>
    </submittedName>
</protein>
<dbReference type="Proteomes" id="UP000789860">
    <property type="component" value="Unassembled WGS sequence"/>
</dbReference>
<keyword evidence="2" id="KW-1185">Reference proteome</keyword>
<evidence type="ECO:0000313" key="1">
    <source>
        <dbReference type="EMBL" id="CAG8470235.1"/>
    </source>
</evidence>
<evidence type="ECO:0000313" key="2">
    <source>
        <dbReference type="Proteomes" id="UP000789860"/>
    </source>
</evidence>
<accession>A0ACA9KG82</accession>
<comment type="caution">
    <text evidence="1">The sequence shown here is derived from an EMBL/GenBank/DDBJ whole genome shotgun (WGS) entry which is preliminary data.</text>
</comment>
<organism evidence="1 2">
    <name type="scientific">Scutellospora calospora</name>
    <dbReference type="NCBI Taxonomy" id="85575"/>
    <lineage>
        <taxon>Eukaryota</taxon>
        <taxon>Fungi</taxon>
        <taxon>Fungi incertae sedis</taxon>
        <taxon>Mucoromycota</taxon>
        <taxon>Glomeromycotina</taxon>
        <taxon>Glomeromycetes</taxon>
        <taxon>Diversisporales</taxon>
        <taxon>Gigasporaceae</taxon>
        <taxon>Scutellospora</taxon>
    </lineage>
</organism>
<name>A0ACA9KG82_9GLOM</name>